<dbReference type="OrthoDB" id="10641701at2759"/>
<keyword evidence="3" id="KW-1185">Reference proteome</keyword>
<organism evidence="2 3">
    <name type="scientific">Branchiostoma lanceolatum</name>
    <name type="common">Common lancelet</name>
    <name type="synonym">Amphioxus lanceolatum</name>
    <dbReference type="NCBI Taxonomy" id="7740"/>
    <lineage>
        <taxon>Eukaryota</taxon>
        <taxon>Metazoa</taxon>
        <taxon>Chordata</taxon>
        <taxon>Cephalochordata</taxon>
        <taxon>Leptocardii</taxon>
        <taxon>Amphioxiformes</taxon>
        <taxon>Branchiostomatidae</taxon>
        <taxon>Branchiostoma</taxon>
    </lineage>
</organism>
<protein>
    <submittedName>
        <fullName evidence="2">Hypp4353 protein</fullName>
    </submittedName>
</protein>
<reference evidence="2" key="1">
    <citation type="submission" date="2022-01" db="EMBL/GenBank/DDBJ databases">
        <authorList>
            <person name="Braso-Vives M."/>
        </authorList>
    </citation>
    <scope>NUCLEOTIDE SEQUENCE</scope>
</reference>
<evidence type="ECO:0000313" key="3">
    <source>
        <dbReference type="Proteomes" id="UP000838412"/>
    </source>
</evidence>
<dbReference type="EMBL" id="OV696692">
    <property type="protein sequence ID" value="CAH1270538.1"/>
    <property type="molecule type" value="Genomic_DNA"/>
</dbReference>
<sequence>MYSLLRATSSRLPREDDIPEDRRTAELYPEILSYVLTVPPVTTTAGTSVVCHGLRFSCFLPPLTDAGDDRRADAVPRVSARGRGKGVRSKKMPRVALRVTQAAARLLFWVASLLQQIVRMVLYGPKLYSPYRQDDCQTVPPSLPWISASASEDPGVKDKYLHLKKSQQPKVCPIIVSGWLSGRRGDPAMDADIPGCQPADRREADGPALRPPSA</sequence>
<name>A0A8K0A744_BRALA</name>
<feature type="region of interest" description="Disordered" evidence="1">
    <location>
        <begin position="183"/>
        <end position="214"/>
    </location>
</feature>
<gene>
    <name evidence="2" type="primary">Hypp4353</name>
    <name evidence="2" type="ORF">BLAG_LOCUS22787</name>
</gene>
<dbReference type="Proteomes" id="UP000838412">
    <property type="component" value="Chromosome 7"/>
</dbReference>
<proteinExistence type="predicted"/>
<dbReference type="AlphaFoldDB" id="A0A8K0A744"/>
<evidence type="ECO:0000313" key="2">
    <source>
        <dbReference type="EMBL" id="CAH1270538.1"/>
    </source>
</evidence>
<accession>A0A8K0A744</accession>
<evidence type="ECO:0000256" key="1">
    <source>
        <dbReference type="SAM" id="MobiDB-lite"/>
    </source>
</evidence>